<dbReference type="AlphaFoldDB" id="A0A0F8XLF2"/>
<proteinExistence type="predicted"/>
<comment type="caution">
    <text evidence="1">The sequence shown here is derived from an EMBL/GenBank/DDBJ whole genome shotgun (WGS) entry which is preliminary data.</text>
</comment>
<gene>
    <name evidence="1" type="ORF">LCGC14_2930550</name>
</gene>
<evidence type="ECO:0000313" key="1">
    <source>
        <dbReference type="EMBL" id="KKK69788.1"/>
    </source>
</evidence>
<sequence>MLKVDSLHRRLSIVMDSDWNFYTPTTPEGYCEGRAMADVMSGKNSYSFQRLGVREKSFCLWWSNWVAGNELLQFDDFPERWKIIEGRPWNTPKRVTPEQAEHFRTFGPAGAGRG</sequence>
<accession>A0A0F8XLF2</accession>
<dbReference type="EMBL" id="LAZR01058485">
    <property type="protein sequence ID" value="KKK69788.1"/>
    <property type="molecule type" value="Genomic_DNA"/>
</dbReference>
<reference evidence="1" key="1">
    <citation type="journal article" date="2015" name="Nature">
        <title>Complex archaea that bridge the gap between prokaryotes and eukaryotes.</title>
        <authorList>
            <person name="Spang A."/>
            <person name="Saw J.H."/>
            <person name="Jorgensen S.L."/>
            <person name="Zaremba-Niedzwiedzka K."/>
            <person name="Martijn J."/>
            <person name="Lind A.E."/>
            <person name="van Eijk R."/>
            <person name="Schleper C."/>
            <person name="Guy L."/>
            <person name="Ettema T.J."/>
        </authorList>
    </citation>
    <scope>NUCLEOTIDE SEQUENCE</scope>
</reference>
<organism evidence="1">
    <name type="scientific">marine sediment metagenome</name>
    <dbReference type="NCBI Taxonomy" id="412755"/>
    <lineage>
        <taxon>unclassified sequences</taxon>
        <taxon>metagenomes</taxon>
        <taxon>ecological metagenomes</taxon>
    </lineage>
</organism>
<protein>
    <submittedName>
        <fullName evidence="1">Uncharacterized protein</fullName>
    </submittedName>
</protein>
<name>A0A0F8XLF2_9ZZZZ</name>